<keyword evidence="13" id="KW-1185">Reference proteome</keyword>
<keyword evidence="6" id="KW-0378">Hydrolase</keyword>
<reference evidence="12" key="1">
    <citation type="submission" date="2010-02" db="EMBL/GenBank/DDBJ databases">
        <title>Sequencing and annotation of the Blastocystis hominis genome.</title>
        <authorList>
            <person name="Wincker P."/>
        </authorList>
    </citation>
    <scope>NUCLEOTIDE SEQUENCE</scope>
    <source>
        <strain evidence="12">Singapore isolate B</strain>
    </source>
</reference>
<evidence type="ECO:0000256" key="8">
    <source>
        <dbReference type="ARBA" id="ARBA00022840"/>
    </source>
</evidence>
<evidence type="ECO:0000313" key="12">
    <source>
        <dbReference type="EMBL" id="CBK23221.2"/>
    </source>
</evidence>
<protein>
    <recommendedName>
        <fullName evidence="11">DNA replication factor Dna2 N-terminal domain-containing protein</fullName>
    </recommendedName>
</protein>
<dbReference type="EMBL" id="FN668657">
    <property type="protein sequence ID" value="CBK23221.2"/>
    <property type="molecule type" value="Genomic_DNA"/>
</dbReference>
<evidence type="ECO:0000256" key="9">
    <source>
        <dbReference type="ARBA" id="ARBA00023004"/>
    </source>
</evidence>
<keyword evidence="9" id="KW-0408">Iron</keyword>
<keyword evidence="4" id="KW-0479">Metal-binding</keyword>
<dbReference type="GO" id="GO:0051536">
    <property type="term" value="F:iron-sulfur cluster binding"/>
    <property type="evidence" value="ECO:0007669"/>
    <property type="project" value="UniProtKB-KW"/>
</dbReference>
<gene>
    <name evidence="12" type="ORF">GSBLH_T00006589001</name>
</gene>
<dbReference type="AlphaFoldDB" id="D8M582"/>
<evidence type="ECO:0000259" key="11">
    <source>
        <dbReference type="Pfam" id="PF08696"/>
    </source>
</evidence>
<proteinExistence type="inferred from homology"/>
<dbReference type="GO" id="GO:0004386">
    <property type="term" value="F:helicase activity"/>
    <property type="evidence" value="ECO:0007669"/>
    <property type="project" value="UniProtKB-KW"/>
</dbReference>
<keyword evidence="10" id="KW-0411">Iron-sulfur</keyword>
<dbReference type="GeneID" id="24922713"/>
<keyword evidence="7" id="KW-0347">Helicase</keyword>
<keyword evidence="3" id="KW-0540">Nuclease</keyword>
<evidence type="ECO:0000256" key="2">
    <source>
        <dbReference type="ARBA" id="ARBA00007913"/>
    </source>
</evidence>
<dbReference type="InterPro" id="IPR051827">
    <property type="entry name" value="Cas4_exonuclease"/>
</dbReference>
<dbReference type="Gene3D" id="3.90.320.10">
    <property type="match status" value="1"/>
</dbReference>
<dbReference type="InterPro" id="IPR011604">
    <property type="entry name" value="PDDEXK-like_dom_sf"/>
</dbReference>
<evidence type="ECO:0000256" key="7">
    <source>
        <dbReference type="ARBA" id="ARBA00022806"/>
    </source>
</evidence>
<evidence type="ECO:0000256" key="3">
    <source>
        <dbReference type="ARBA" id="ARBA00022722"/>
    </source>
</evidence>
<dbReference type="GO" id="GO:0046872">
    <property type="term" value="F:metal ion binding"/>
    <property type="evidence" value="ECO:0007669"/>
    <property type="project" value="UniProtKB-KW"/>
</dbReference>
<evidence type="ECO:0000256" key="6">
    <source>
        <dbReference type="ARBA" id="ARBA00022801"/>
    </source>
</evidence>
<dbReference type="InParanoid" id="D8M582"/>
<dbReference type="InterPro" id="IPR014808">
    <property type="entry name" value="DNA_replication_fac_Dna2_N"/>
</dbReference>
<dbReference type="GO" id="GO:0005524">
    <property type="term" value="F:ATP binding"/>
    <property type="evidence" value="ECO:0007669"/>
    <property type="project" value="UniProtKB-KW"/>
</dbReference>
<evidence type="ECO:0000256" key="4">
    <source>
        <dbReference type="ARBA" id="ARBA00022723"/>
    </source>
</evidence>
<comment type="similarity">
    <text evidence="2">Belongs to the DNA2/NAM7 helicase family.</text>
</comment>
<evidence type="ECO:0000256" key="1">
    <source>
        <dbReference type="ARBA" id="ARBA00001966"/>
    </source>
</evidence>
<dbReference type="OrthoDB" id="6513042at2759"/>
<dbReference type="GO" id="GO:0016787">
    <property type="term" value="F:hydrolase activity"/>
    <property type="evidence" value="ECO:0007669"/>
    <property type="project" value="UniProtKB-KW"/>
</dbReference>
<evidence type="ECO:0000313" key="13">
    <source>
        <dbReference type="Proteomes" id="UP000008312"/>
    </source>
</evidence>
<dbReference type="Proteomes" id="UP000008312">
    <property type="component" value="Unassembled WGS sequence"/>
</dbReference>
<accession>D8M582</accession>
<evidence type="ECO:0000256" key="10">
    <source>
        <dbReference type="ARBA" id="ARBA00023014"/>
    </source>
</evidence>
<dbReference type="PANTHER" id="PTHR36531:SF6">
    <property type="entry name" value="DNA REPLICATION ATP-DEPENDENT HELICASE_NUCLEASE DNA2"/>
    <property type="match status" value="1"/>
</dbReference>
<dbReference type="GO" id="GO:0004518">
    <property type="term" value="F:nuclease activity"/>
    <property type="evidence" value="ECO:0007669"/>
    <property type="project" value="UniProtKB-KW"/>
</dbReference>
<sequence>MNIHLESFYSLYGIVKDVQKRIVEGSLSHSEVAVEVERVNNEEQDASDGCGSDNGQFTVILRDAWCSTVVSVGDNVSIVLFSTDTRPPYIVSESSASYLIVHPSYMLTATNISTSFHCIRRSILSTFLSSSESNLYALMGQMRHRLFEYGSSLPFDYTKAVASPYIIHNCHKFILSLIRESTHAIYEVGADLCYVYESLHACIPGIIEWIVSLHQDNSSLKKVDLCEDSVWCPSLGLKGVIDMTCEVETKDGILRVPVEIKTGKEDPISHSAQVYLYSLMLASFHGNHSLLSPSQKVSSVLVYLKSEPLNISKFYQTAHNDILNELNSGAKGPYIDKVLSMIRIRSEAILAHRGSFLIKRFKPLQHLYLSNIVLRRNLLATYILRVKGGLGLDRNCQESEDIEDLLSFSQRIDEAYQGLSLPEECGNAVFCSQCGCYPLCKLLSLSKSYGDNEAREATGIDKETTDPSQLNSPGQSNLSITYFKKWVCVD</sequence>
<comment type="cofactor">
    <cofactor evidence="1">
        <name>[4Fe-4S] cluster</name>
        <dbReference type="ChEBI" id="CHEBI:49883"/>
    </cofactor>
</comment>
<feature type="domain" description="DNA replication factor Dna2 N-terminal" evidence="11">
    <location>
        <begin position="54"/>
        <end position="247"/>
    </location>
</feature>
<keyword evidence="8" id="KW-0067">ATP-binding</keyword>
<dbReference type="PANTHER" id="PTHR36531">
    <property type="entry name" value="CRISPR-ASSOCIATED EXONUCLEASE CAS4"/>
    <property type="match status" value="1"/>
</dbReference>
<dbReference type="RefSeq" id="XP_012897269.1">
    <property type="nucleotide sequence ID" value="XM_013041815.1"/>
</dbReference>
<evidence type="ECO:0000256" key="5">
    <source>
        <dbReference type="ARBA" id="ARBA00022741"/>
    </source>
</evidence>
<dbReference type="Pfam" id="PF08696">
    <property type="entry name" value="Dna2"/>
    <property type="match status" value="1"/>
</dbReference>
<name>D8M582_BLAHO</name>
<keyword evidence="5" id="KW-0547">Nucleotide-binding</keyword>
<organism evidence="12">
    <name type="scientific">Blastocystis hominis</name>
    <dbReference type="NCBI Taxonomy" id="12968"/>
    <lineage>
        <taxon>Eukaryota</taxon>
        <taxon>Sar</taxon>
        <taxon>Stramenopiles</taxon>
        <taxon>Bigyra</taxon>
        <taxon>Opalozoa</taxon>
        <taxon>Opalinata</taxon>
        <taxon>Blastocystidae</taxon>
        <taxon>Blastocystis</taxon>
    </lineage>
</organism>